<comment type="caution">
    <text evidence="1">The sequence shown here is derived from an EMBL/GenBank/DDBJ whole genome shotgun (WGS) entry which is preliminary data.</text>
</comment>
<sequence length="291" mass="32553">MWAEFKEKPFETYFLAEMARITDVLFSPDQTDEGILGFDGAFFVPDPHFRFLFPFTRSRRWPHFLGMTASEIGDLGGALDARLPPFNLNLFVQYKRPEWMRRSTATEWASWNEAYYRYTIDQKQQGLLEKVFSAAAGRAAVVYACAAFWTNRDLFALAGTNEIIANSNIASADLLTGHNRFTYTAAGGQGIAHSDPERIESASLDAIFAAAAKNERLPFTKHVKATADLIERSLEEGSADYVLWRSARDAILGGDIADDFPRARGTWMDAVLSMMAFSQAFEIRVAAVGIE</sequence>
<organism evidence="1 2">
    <name type="scientific">Parerythrobacter jejuensis</name>
    <dbReference type="NCBI Taxonomy" id="795812"/>
    <lineage>
        <taxon>Bacteria</taxon>
        <taxon>Pseudomonadati</taxon>
        <taxon>Pseudomonadota</taxon>
        <taxon>Alphaproteobacteria</taxon>
        <taxon>Sphingomonadales</taxon>
        <taxon>Erythrobacteraceae</taxon>
        <taxon>Parerythrobacter</taxon>
    </lineage>
</organism>
<dbReference type="AlphaFoldDB" id="A0A845AQJ0"/>
<protein>
    <submittedName>
        <fullName evidence="1">Uncharacterized protein</fullName>
    </submittedName>
</protein>
<reference evidence="1 2" key="1">
    <citation type="submission" date="2019-12" db="EMBL/GenBank/DDBJ databases">
        <title>Genomic-based taxomic classification of the family Erythrobacteraceae.</title>
        <authorList>
            <person name="Xu L."/>
        </authorList>
    </citation>
    <scope>NUCLEOTIDE SEQUENCE [LARGE SCALE GENOMIC DNA]</scope>
    <source>
        <strain evidence="1 2">JCM 16677</strain>
    </source>
</reference>
<proteinExistence type="predicted"/>
<keyword evidence="2" id="KW-1185">Reference proteome</keyword>
<gene>
    <name evidence="1" type="ORF">GRI94_07825</name>
</gene>
<dbReference type="OrthoDB" id="7889007at2"/>
<dbReference type="RefSeq" id="WP_160779143.1">
    <property type="nucleotide sequence ID" value="NZ_BAAAZF010000001.1"/>
</dbReference>
<name>A0A845AQJ0_9SPHN</name>
<evidence type="ECO:0000313" key="2">
    <source>
        <dbReference type="Proteomes" id="UP000446786"/>
    </source>
</evidence>
<dbReference type="Proteomes" id="UP000446786">
    <property type="component" value="Unassembled WGS sequence"/>
</dbReference>
<dbReference type="EMBL" id="WTYE01000001">
    <property type="protein sequence ID" value="MXP31729.1"/>
    <property type="molecule type" value="Genomic_DNA"/>
</dbReference>
<accession>A0A845AQJ0</accession>
<evidence type="ECO:0000313" key="1">
    <source>
        <dbReference type="EMBL" id="MXP31729.1"/>
    </source>
</evidence>